<feature type="disulfide bond" evidence="13">
    <location>
        <begin position="2727"/>
        <end position="2779"/>
    </location>
</feature>
<keyword evidence="14" id="KW-0732">Signal</keyword>
<feature type="disulfide bond" evidence="13">
    <location>
        <begin position="2712"/>
        <end position="2761"/>
    </location>
</feature>
<name>A0A401PH33_SCYTO</name>
<sequence length="2785" mass="308222">MGMVSNYLSLLLVFSLMPNSQGQGKSSYAEVKIKSNNDARCSLFGDHRIQTFDGNFYEFPGHCSYKLAGDCFKNSFSLLGNYHAGKRKSISLYLGEYFEVTITLKGETTVGKKRIMLPFESHGVFIGTEAGFYIISSDEHGFTVRIDTSGNVIVMLSKKYFSRTCGLCGNYNNLPQDDYITQEGFQVENNYDFANSWAMNDAEELCNRASPPSKTCNMSSEAIQNDFMGKCRMLKTSQIFGKCNDHVDPEPFIASCEDDTCHCEGRNCHCQAFLEYARSCAQKGFILNDWFTASDCILKCPPEMKYQACVPACEQTCRSLNINQLCHEQCMDGCSCEDGKILDGDTCVAPLDCSCMHMGNQYPASSSISQDCHACVCSHGKWECTSEDCPGECFVIGQSHFKSFDDKYFTFSGMCQYLLAKDCEENRFTAFIEKVQCADDPDAVCIRSATLKFQELSNITIKLKHGGRVSVNGMDVQPPLIQGALRIQHTVLSSIRVTYDEDFQFDWDGFGKVYLKLGVIYMGTTCGLCGNYNGNQGDDFLTSSGLVETEMINFGNSWKVNGGCADLKQIHADPCNLNPKRATYAEEVCSVLLLNEFEPCHYEVNPAPFLKICHYDVCACSNGNECLCSAVASYAAMCAKKGVLINWRSSHFCEMTCPEDQIYEQCGTPCNQTCRSLSNPDSDCTEFCLEGCYCPPNHYANGDGQCVPRSECPCYFNDEIYKPHEAIAFDFTMCYCENGVMHCSASELAHHYTPSIFLDTEESFRAKREVSCNQPMRRFVCPEDNAAAEGIECMQTCQNYDLDCVSSKCTSGCICPPGKVQLENTCISPRMCPCLHNGKEYAPGESITQDCNTCKCLNRKWHCTDKVCDGTCLGIGEAHYITFDGLKYTFPGKCQYVLVQDSCHGVEGTFRIMVEHTGCGLPGEECSKDITVVYDGGELELFGREVTIKKPVKNGGDIQIFSSGLYYLIVLGKKISILWDKATRISVQLQGQYKIEPVDFGNSWMVKHLCAYSYQTLSPCSGNSLKQALVKNSCDIIKSGLFSECAQLINPQPFWEICVFDTCSCDLTGECLCLCNAIAAYAHECAQRGIHVQWRAANLCSMSCEELNSGQDEYVCEWRYNVCAPACPRTCQHNIAEQDCPVKCVEGCHAYCPPGTILDESSQKCIDPALCPVCVHEGLRIPDGQTIIVDEGTEKCQTCLCAGTSLYCQDCPVWKLNTEFSPPPEVIPAAGGCQRVMELAFLIDGSKSFSKKQFEDVKMFVLAMMEQMQIGQSNIRVSVLQFHSLVSKLFNLWAKKTVRELKTLVKTMQYIGGSEANIFEALKDTSVLVFGNKARKKVPRIAILVTASTSSRDVKNALRYVTQRKVTVITVGIGSGINRQEIGLITATSPGGKSFILNNVADLKGYQRTILDYVCSRGASPPAPVTVRTPLAETTASSTTSPSVTHLVTTSSLLVEGKIHDVVFLVETSDKVGEGNFNKTKEFMIRIVEKFHETEETTYVTVLQYSNTVHEEFSFISVQRNWELIERIRQIQYQGGEHTNTGSAIMHVIKSTLTTENGARKEAPDLVFMITSNPPTDNITNPINAVINEHVKLISIVADPTITIPELPPPVVSTDFDDIPNIVDEVYGTCCRPVNAETIATTTMTTTTLTASTARSSKVLSPVRCTEPMDVVILLDGSDSIGEAQFEEMKTFVKSFIGKIQTGLDATHISIIQYGKTNTLEINFDENQEKENLLKLIDNIRQREPGPSQLGKALSFAVQNGLTEAIGARVGVLKVAVVIATDISQDDVDTAAEEAIITGVTVIPIAIGQSYDEHQLQTLAGQNPNNVFHLGNMEELPIMVALNDEFIEKVCTATSPLECIDDEGNRRQAGEKWKLPDKCHSFECKQKGEVLSTNHKINCERLHRPICSNNLPSIKIEERCSCRFACPCVCTVSAKTQISTFDGYGFSLTGRCSYLLLQIEDRGTKLILHKGPCHLDSNENCIKAIEIKQFNTEILLHDDMTVSVNGQLAFLPLTVGNMDIINHGSSNFVVTIPDLGIVLVYNPLNNLFGTCDNEQLNDFELRDGSVTNDSLTFINDWTLKESLSQSCVEQVPQEPDCLLTGSKCGILHSAAFDECRQVVDPQPYLRLCQQRFCNGGDICDSISAYSFRCKLLGICINWRSNDFCPRQCPNSLVYEPCGVDCIRHCDSIMEKNATHCLTSPAEGCYCPEGKVLLEGKCVSADVCTQCTDDQQIPHQHLDTWIPHDKPCQFCTCFDNRQINCTNRPCSTPTVPVCMPCEKPVLRRNSDECCPQYVCVCDLLGCDRSPTPRCEDGGFPSLKNPGECKPIYQCDCDRSQCGPKTVICPSHRSLSIVKTQCCDKYECVCSCSSEVIRCPTGYSVKSVINDCNCTKSRCEPNEVCIHKGAVYITGRTWESSCQQCSCTDRKDSITGLNEVQCITKSCNKDCPTGYTYREVEGACCGKCSHAVCEVDVFSTGDTNPQKVVHRAGEQWLSPDNPCMMLECMELNGEVIVHPKNKSCTNIDIPKCPLGYELKCDRVSNCCPVCHCDPGNVCILNGTSIEIGHSLKIDDCTECHCLEEADKLRNTHSLRCRTVRCKGCPDGYVVKKENGSCCGLCLATRCAISTANGTLITLKADESFQDNCDSYRCKVNERGEFSSEKRTTVCSWFDKEQCKAGGGEIVRVDNSCCFSCNNMAPLCKKITGIIKHIRVDDCTAEDNFNIHYCEGYCPSKTTYSIQNDDMQNECTCCSATASARMLVPLRCQNGTVIQHKVINVQECACVAHKCE</sequence>
<feature type="domain" description="CTCK" evidence="15">
    <location>
        <begin position="2697"/>
        <end position="2785"/>
    </location>
</feature>
<evidence type="ECO:0000313" key="19">
    <source>
        <dbReference type="EMBL" id="GCB72418.1"/>
    </source>
</evidence>
<evidence type="ECO:0000259" key="17">
    <source>
        <dbReference type="PROSITE" id="PS50234"/>
    </source>
</evidence>
<keyword evidence="4" id="KW-0272">Extracellular matrix</keyword>
<evidence type="ECO:0000256" key="6">
    <source>
        <dbReference type="ARBA" id="ARBA00022696"/>
    </source>
</evidence>
<dbReference type="OMA" id="KFEACHH"/>
<evidence type="ECO:0000256" key="1">
    <source>
        <dbReference type="ARBA" id="ARBA00004498"/>
    </source>
</evidence>
<dbReference type="GO" id="GO:0031012">
    <property type="term" value="C:extracellular matrix"/>
    <property type="evidence" value="ECO:0007669"/>
    <property type="project" value="TreeGrafter"/>
</dbReference>
<dbReference type="SUPFAM" id="SSF57603">
    <property type="entry name" value="FnI-like domain"/>
    <property type="match status" value="2"/>
</dbReference>
<evidence type="ECO:0000256" key="11">
    <source>
        <dbReference type="ARBA" id="ARBA00023180"/>
    </source>
</evidence>
<feature type="domain" description="VWFD" evidence="18">
    <location>
        <begin position="39"/>
        <end position="207"/>
    </location>
</feature>
<organism evidence="19 20">
    <name type="scientific">Scyliorhinus torazame</name>
    <name type="common">Cloudy catshark</name>
    <name type="synonym">Catulus torazame</name>
    <dbReference type="NCBI Taxonomy" id="75743"/>
    <lineage>
        <taxon>Eukaryota</taxon>
        <taxon>Metazoa</taxon>
        <taxon>Chordata</taxon>
        <taxon>Craniata</taxon>
        <taxon>Vertebrata</taxon>
        <taxon>Chondrichthyes</taxon>
        <taxon>Elasmobranchii</taxon>
        <taxon>Galeomorphii</taxon>
        <taxon>Galeoidea</taxon>
        <taxon>Carcharhiniformes</taxon>
        <taxon>Scyliorhinidae</taxon>
        <taxon>Scyliorhinus</taxon>
    </lineage>
</organism>
<dbReference type="Proteomes" id="UP000288216">
    <property type="component" value="Unassembled WGS sequence"/>
</dbReference>
<protein>
    <recommendedName>
        <fullName evidence="2">von Willebrand factor</fullName>
    </recommendedName>
</protein>
<accession>A0A401PH33</accession>
<feature type="disulfide bond" evidence="13">
    <location>
        <begin position="2697"/>
        <end position="2747"/>
    </location>
</feature>
<dbReference type="SMART" id="SM00216">
    <property type="entry name" value="VWD"/>
    <property type="match status" value="4"/>
</dbReference>
<comment type="subunit">
    <text evidence="12">Multimeric. Interacts with F8.</text>
</comment>
<dbReference type="EMBL" id="BFAA01002098">
    <property type="protein sequence ID" value="GCB72418.1"/>
    <property type="molecule type" value="Genomic_DNA"/>
</dbReference>
<dbReference type="InterPro" id="IPR058753">
    <property type="entry name" value="TIL_OTOGL_Mucin"/>
</dbReference>
<feature type="chain" id="PRO_5019566782" description="von Willebrand factor" evidence="14">
    <location>
        <begin position="23"/>
        <end position="2785"/>
    </location>
</feature>
<keyword evidence="20" id="KW-1185">Reference proteome</keyword>
<dbReference type="PANTHER" id="PTHR11339:SF361">
    <property type="entry name" value="VON WILLEBRAND FACTOR"/>
    <property type="match status" value="1"/>
</dbReference>
<keyword evidence="8" id="KW-0130">Cell adhesion</keyword>
<evidence type="ECO:0000256" key="13">
    <source>
        <dbReference type="PROSITE-ProRule" id="PRU00039"/>
    </source>
</evidence>
<evidence type="ECO:0000256" key="3">
    <source>
        <dbReference type="ARBA" id="ARBA00022525"/>
    </source>
</evidence>
<dbReference type="STRING" id="75743.A0A401PH33"/>
<dbReference type="OrthoDB" id="6262482at2759"/>
<dbReference type="Pfam" id="PF01826">
    <property type="entry name" value="TIL"/>
    <property type="match status" value="3"/>
</dbReference>
<dbReference type="PROSITE" id="PS50184">
    <property type="entry name" value="VWFC_2"/>
    <property type="match status" value="3"/>
</dbReference>
<dbReference type="PROSITE" id="PS51233">
    <property type="entry name" value="VWFD"/>
    <property type="match status" value="4"/>
</dbReference>
<dbReference type="PROSITE" id="PS01208">
    <property type="entry name" value="VWFC_1"/>
    <property type="match status" value="2"/>
</dbReference>
<dbReference type="InterPro" id="IPR002035">
    <property type="entry name" value="VWF_A"/>
</dbReference>
<dbReference type="InterPro" id="IPR001007">
    <property type="entry name" value="VWF_dom"/>
</dbReference>
<dbReference type="InterPro" id="IPR001846">
    <property type="entry name" value="VWF_type-D"/>
</dbReference>
<dbReference type="PROSITE" id="PS01185">
    <property type="entry name" value="CTCK_1"/>
    <property type="match status" value="1"/>
</dbReference>
<keyword evidence="5" id="KW-0165">Cleavage on pair of basic residues</keyword>
<feature type="domain" description="VWFA" evidence="17">
    <location>
        <begin position="1670"/>
        <end position="1850"/>
    </location>
</feature>
<dbReference type="Pfam" id="PF25962">
    <property type="entry name" value="TIL_OTOGL_Mucin"/>
    <property type="match status" value="1"/>
</dbReference>
<dbReference type="CDD" id="cd01450">
    <property type="entry name" value="vWFA_subfamily_ECM"/>
    <property type="match status" value="2"/>
</dbReference>
<dbReference type="SMART" id="SM00327">
    <property type="entry name" value="VWA"/>
    <property type="match status" value="3"/>
</dbReference>
<feature type="domain" description="VWFA" evidence="17">
    <location>
        <begin position="1238"/>
        <end position="1414"/>
    </location>
</feature>
<keyword evidence="3" id="KW-0964">Secreted</keyword>
<dbReference type="InterPro" id="IPR014853">
    <property type="entry name" value="VWF/SSPO/ZAN-like_Cys-rich_dom"/>
</dbReference>
<dbReference type="Pfam" id="PF00093">
    <property type="entry name" value="VWC"/>
    <property type="match status" value="1"/>
</dbReference>
<dbReference type="Pfam" id="PF00092">
    <property type="entry name" value="VWA"/>
    <property type="match status" value="3"/>
</dbReference>
<evidence type="ECO:0000256" key="12">
    <source>
        <dbReference type="ARBA" id="ARBA00025858"/>
    </source>
</evidence>
<dbReference type="PROSITE" id="PS50234">
    <property type="entry name" value="VWFA"/>
    <property type="match status" value="3"/>
</dbReference>
<evidence type="ECO:0000256" key="8">
    <source>
        <dbReference type="ARBA" id="ARBA00022889"/>
    </source>
</evidence>
<keyword evidence="11" id="KW-0325">Glycoprotein</keyword>
<dbReference type="PROSITE" id="PS01225">
    <property type="entry name" value="CTCK_2"/>
    <property type="match status" value="1"/>
</dbReference>
<evidence type="ECO:0000256" key="14">
    <source>
        <dbReference type="SAM" id="SignalP"/>
    </source>
</evidence>
<dbReference type="InterPro" id="IPR036084">
    <property type="entry name" value="Ser_inhib-like_sf"/>
</dbReference>
<keyword evidence="9" id="KW-0094">Blood coagulation</keyword>
<evidence type="ECO:0000313" key="20">
    <source>
        <dbReference type="Proteomes" id="UP000288216"/>
    </source>
</evidence>
<dbReference type="CDD" id="cd19941">
    <property type="entry name" value="TIL"/>
    <property type="match status" value="4"/>
</dbReference>
<keyword evidence="6" id="KW-0356">Hemostasis</keyword>
<dbReference type="PRINTS" id="PR00453">
    <property type="entry name" value="VWFADOMAIN"/>
</dbReference>
<feature type="domain" description="VWFC" evidence="16">
    <location>
        <begin position="2550"/>
        <end position="2616"/>
    </location>
</feature>
<dbReference type="Gene3D" id="3.40.50.410">
    <property type="entry name" value="von Willebrand factor, type A domain"/>
    <property type="match status" value="3"/>
</dbReference>
<evidence type="ECO:0000256" key="7">
    <source>
        <dbReference type="ARBA" id="ARBA00022737"/>
    </source>
</evidence>
<keyword evidence="10 13" id="KW-1015">Disulfide bond</keyword>
<feature type="disulfide bond" evidence="13">
    <location>
        <begin position="2723"/>
        <end position="2777"/>
    </location>
</feature>
<evidence type="ECO:0000259" key="18">
    <source>
        <dbReference type="PROSITE" id="PS51233"/>
    </source>
</evidence>
<reference evidence="19 20" key="1">
    <citation type="journal article" date="2018" name="Nat. Ecol. Evol.">
        <title>Shark genomes provide insights into elasmobranch evolution and the origin of vertebrates.</title>
        <authorList>
            <person name="Hara Y"/>
            <person name="Yamaguchi K"/>
            <person name="Onimaru K"/>
            <person name="Kadota M"/>
            <person name="Koyanagi M"/>
            <person name="Keeley SD"/>
            <person name="Tatsumi K"/>
            <person name="Tanaka K"/>
            <person name="Motone F"/>
            <person name="Kageyama Y"/>
            <person name="Nozu R"/>
            <person name="Adachi N"/>
            <person name="Nishimura O"/>
            <person name="Nakagawa R"/>
            <person name="Tanegashima C"/>
            <person name="Kiyatake I"/>
            <person name="Matsumoto R"/>
            <person name="Murakumo K"/>
            <person name="Nishida K"/>
            <person name="Terakita A"/>
            <person name="Kuratani S"/>
            <person name="Sato K"/>
            <person name="Hyodo S Kuraku.S."/>
        </authorList>
    </citation>
    <scope>NUCLEOTIDE SEQUENCE [LARGE SCALE GENOMIC DNA]</scope>
</reference>
<feature type="domain" description="VWFC" evidence="16">
    <location>
        <begin position="2397"/>
        <end position="2463"/>
    </location>
</feature>
<evidence type="ECO:0000256" key="9">
    <source>
        <dbReference type="ARBA" id="ARBA00023084"/>
    </source>
</evidence>
<feature type="signal peptide" evidence="14">
    <location>
        <begin position="1"/>
        <end position="22"/>
    </location>
</feature>
<dbReference type="GO" id="GO:0005615">
    <property type="term" value="C:extracellular space"/>
    <property type="evidence" value="ECO:0007669"/>
    <property type="project" value="TreeGrafter"/>
</dbReference>
<evidence type="ECO:0000256" key="10">
    <source>
        <dbReference type="ARBA" id="ARBA00023157"/>
    </source>
</evidence>
<feature type="domain" description="VWFA" evidence="17">
    <location>
        <begin position="1461"/>
        <end position="1607"/>
    </location>
</feature>
<evidence type="ECO:0000256" key="2">
    <source>
        <dbReference type="ARBA" id="ARBA00016619"/>
    </source>
</evidence>
<feature type="domain" description="VWFC" evidence="16">
    <location>
        <begin position="2224"/>
        <end position="2295"/>
    </location>
</feature>
<dbReference type="FunFam" id="2.10.25.10:FF:000055">
    <property type="entry name" value="alpha-tectorin isoform X1"/>
    <property type="match status" value="1"/>
</dbReference>
<comment type="caution">
    <text evidence="19">The sequence shown here is derived from an EMBL/GenBank/DDBJ whole genome shotgun (WGS) entry which is preliminary data.</text>
</comment>
<dbReference type="InterPro" id="IPR036465">
    <property type="entry name" value="vWFA_dom_sf"/>
</dbReference>
<feature type="domain" description="VWFD" evidence="18">
    <location>
        <begin position="391"/>
        <end position="565"/>
    </location>
</feature>
<dbReference type="SMART" id="SM00832">
    <property type="entry name" value="C8"/>
    <property type="match status" value="4"/>
</dbReference>
<dbReference type="SMART" id="SM00214">
    <property type="entry name" value="VWC"/>
    <property type="match status" value="5"/>
</dbReference>
<dbReference type="PANTHER" id="PTHR11339">
    <property type="entry name" value="EXTRACELLULAR MATRIX GLYCOPROTEIN RELATED"/>
    <property type="match status" value="1"/>
</dbReference>
<dbReference type="SMART" id="SM00215">
    <property type="entry name" value="VWC_out"/>
    <property type="match status" value="3"/>
</dbReference>
<evidence type="ECO:0000256" key="4">
    <source>
        <dbReference type="ARBA" id="ARBA00022530"/>
    </source>
</evidence>
<dbReference type="GO" id="GO:0007596">
    <property type="term" value="P:blood coagulation"/>
    <property type="evidence" value="ECO:0007669"/>
    <property type="project" value="TreeGrafter"/>
</dbReference>
<dbReference type="InterPro" id="IPR050780">
    <property type="entry name" value="Mucin_vWF_Thrombospondin_sf"/>
</dbReference>
<dbReference type="SMART" id="SM00041">
    <property type="entry name" value="CT"/>
    <property type="match status" value="1"/>
</dbReference>
<feature type="domain" description="VWFD" evidence="18">
    <location>
        <begin position="870"/>
        <end position="1059"/>
    </location>
</feature>
<dbReference type="FunFam" id="2.10.25.10:FF:000674">
    <property type="entry name" value="Mucin-2"/>
    <property type="match status" value="1"/>
</dbReference>
<evidence type="ECO:0000259" key="16">
    <source>
        <dbReference type="PROSITE" id="PS50184"/>
    </source>
</evidence>
<dbReference type="Pfam" id="PF08742">
    <property type="entry name" value="C8"/>
    <property type="match status" value="4"/>
</dbReference>
<dbReference type="SUPFAM" id="SSF53300">
    <property type="entry name" value="vWA-like"/>
    <property type="match status" value="3"/>
</dbReference>
<proteinExistence type="predicted"/>
<dbReference type="InterPro" id="IPR006207">
    <property type="entry name" value="Cys_knot_C"/>
</dbReference>
<feature type="domain" description="VWFD" evidence="18">
    <location>
        <begin position="1928"/>
        <end position="2098"/>
    </location>
</feature>
<keyword evidence="7" id="KW-0677">Repeat</keyword>
<dbReference type="FunFam" id="2.10.25.10:FF:000284">
    <property type="entry name" value="von Willebrand factor"/>
    <property type="match status" value="1"/>
</dbReference>
<dbReference type="Pfam" id="PF00094">
    <property type="entry name" value="VWD"/>
    <property type="match status" value="4"/>
</dbReference>
<evidence type="ECO:0000259" key="15">
    <source>
        <dbReference type="PROSITE" id="PS01225"/>
    </source>
</evidence>
<gene>
    <name evidence="19" type="ORF">scyTo_0006293</name>
</gene>
<dbReference type="Gene3D" id="2.10.25.10">
    <property type="entry name" value="Laminin"/>
    <property type="match status" value="4"/>
</dbReference>
<dbReference type="SUPFAM" id="SSF57567">
    <property type="entry name" value="Serine protease inhibitors"/>
    <property type="match status" value="4"/>
</dbReference>
<dbReference type="InterPro" id="IPR002919">
    <property type="entry name" value="TIL_dom"/>
</dbReference>
<evidence type="ECO:0000256" key="5">
    <source>
        <dbReference type="ARBA" id="ARBA00022685"/>
    </source>
</evidence>
<dbReference type="GO" id="GO:0031589">
    <property type="term" value="P:cell-substrate adhesion"/>
    <property type="evidence" value="ECO:0007669"/>
    <property type="project" value="TreeGrafter"/>
</dbReference>
<comment type="subcellular location">
    <subcellularLocation>
        <location evidence="1">Secreted</location>
        <location evidence="1">Extracellular space</location>
        <location evidence="1">Extracellular matrix</location>
    </subcellularLocation>
</comment>